<dbReference type="InterPro" id="IPR043128">
    <property type="entry name" value="Rev_trsase/Diguanyl_cyclase"/>
</dbReference>
<accession>A0ABV2GF98</accession>
<dbReference type="Gene3D" id="3.30.70.270">
    <property type="match status" value="1"/>
</dbReference>
<evidence type="ECO:0000256" key="1">
    <source>
        <dbReference type="SAM" id="Coils"/>
    </source>
</evidence>
<keyword evidence="1" id="KW-0175">Coiled coil</keyword>
<name>A0ABV2GF98_9BACL</name>
<evidence type="ECO:0000313" key="3">
    <source>
        <dbReference type="EMBL" id="MET3576964.1"/>
    </source>
</evidence>
<dbReference type="Gene3D" id="3.30.450.20">
    <property type="entry name" value="PAS domain"/>
    <property type="match status" value="1"/>
</dbReference>
<dbReference type="EMBL" id="JBEPLW010000043">
    <property type="protein sequence ID" value="MET3576964.1"/>
    <property type="molecule type" value="Genomic_DNA"/>
</dbReference>
<protein>
    <submittedName>
        <fullName evidence="3">Sigma-B regulation protein RsbU (Phosphoserine phosphatase)</fullName>
        <ecNumber evidence="3">3.1.3.3</ecNumber>
    </submittedName>
</protein>
<dbReference type="RefSeq" id="WP_354199491.1">
    <property type="nucleotide sequence ID" value="NZ_JBEPLW010000043.1"/>
</dbReference>
<sequence>MDLQLERAPVGYVVLDQNWRIDEANRALLEMTGREKLPVHMKELLTVSGWVYFQTYFVPAIELKGRVSEMEISMKGPGGRFPALLSAVESDGRYECAIMAMPVRAEYETGLLEAKREAVRIQQETETANEQLMKLVEEIERKQSELIGLNKRFRELASTDPLTGLANRRTFEEMLQKLLGRRKKDGTAVALIMLDIDRFKLVNDTYGHDTGDEVLKTIGRTLQRETDGVLAARVGGEEFCVLLSGAVAHLPGAAQFAEQVRLAVENSDSEIPVTVSLGVAEAQDGDDPADLYRRADRMLYESKQNGRNRVTVQR</sequence>
<keyword evidence="3" id="KW-0378">Hydrolase</keyword>
<comment type="caution">
    <text evidence="3">The sequence shown here is derived from an EMBL/GenBank/DDBJ whole genome shotgun (WGS) entry which is preliminary data.</text>
</comment>
<dbReference type="SMART" id="SM00267">
    <property type="entry name" value="GGDEF"/>
    <property type="match status" value="1"/>
</dbReference>
<dbReference type="EC" id="3.1.3.3" evidence="3"/>
<proteinExistence type="predicted"/>
<dbReference type="Proteomes" id="UP001549099">
    <property type="component" value="Unassembled WGS sequence"/>
</dbReference>
<dbReference type="Pfam" id="PF13188">
    <property type="entry name" value="PAS_8"/>
    <property type="match status" value="1"/>
</dbReference>
<dbReference type="PANTHER" id="PTHR45138">
    <property type="entry name" value="REGULATORY COMPONENTS OF SENSORY TRANSDUCTION SYSTEM"/>
    <property type="match status" value="1"/>
</dbReference>
<keyword evidence="4" id="KW-1185">Reference proteome</keyword>
<dbReference type="InterPro" id="IPR000160">
    <property type="entry name" value="GGDEF_dom"/>
</dbReference>
<evidence type="ECO:0000313" key="4">
    <source>
        <dbReference type="Proteomes" id="UP001549099"/>
    </source>
</evidence>
<dbReference type="InterPro" id="IPR000014">
    <property type="entry name" value="PAS"/>
</dbReference>
<dbReference type="GO" id="GO:0016787">
    <property type="term" value="F:hydrolase activity"/>
    <property type="evidence" value="ECO:0007669"/>
    <property type="project" value="UniProtKB-KW"/>
</dbReference>
<gene>
    <name evidence="3" type="ORF">ABID49_002897</name>
</gene>
<dbReference type="NCBIfam" id="TIGR00254">
    <property type="entry name" value="GGDEF"/>
    <property type="match status" value="1"/>
</dbReference>
<dbReference type="PANTHER" id="PTHR45138:SF9">
    <property type="entry name" value="DIGUANYLATE CYCLASE DGCM-RELATED"/>
    <property type="match status" value="1"/>
</dbReference>
<organism evidence="3 4">
    <name type="scientific">Bhargavaea ullalensis</name>
    <dbReference type="NCBI Taxonomy" id="1265685"/>
    <lineage>
        <taxon>Bacteria</taxon>
        <taxon>Bacillati</taxon>
        <taxon>Bacillota</taxon>
        <taxon>Bacilli</taxon>
        <taxon>Bacillales</taxon>
        <taxon>Caryophanaceae</taxon>
        <taxon>Bhargavaea</taxon>
    </lineage>
</organism>
<reference evidence="3 4" key="1">
    <citation type="submission" date="2024-06" db="EMBL/GenBank/DDBJ databases">
        <title>Genomic Encyclopedia of Type Strains, Phase IV (KMG-IV): sequencing the most valuable type-strain genomes for metagenomic binning, comparative biology and taxonomic classification.</title>
        <authorList>
            <person name="Goeker M."/>
        </authorList>
    </citation>
    <scope>NUCLEOTIDE SEQUENCE [LARGE SCALE GENOMIC DNA]</scope>
    <source>
        <strain evidence="3 4">DSM 26128</strain>
    </source>
</reference>
<dbReference type="InterPro" id="IPR029787">
    <property type="entry name" value="Nucleotide_cyclase"/>
</dbReference>
<dbReference type="SUPFAM" id="SSF55785">
    <property type="entry name" value="PYP-like sensor domain (PAS domain)"/>
    <property type="match status" value="1"/>
</dbReference>
<dbReference type="InterPro" id="IPR050469">
    <property type="entry name" value="Diguanylate_Cyclase"/>
</dbReference>
<feature type="coiled-coil region" evidence="1">
    <location>
        <begin position="104"/>
        <end position="152"/>
    </location>
</feature>
<dbReference type="InterPro" id="IPR035965">
    <property type="entry name" value="PAS-like_dom_sf"/>
</dbReference>
<dbReference type="SUPFAM" id="SSF55073">
    <property type="entry name" value="Nucleotide cyclase"/>
    <property type="match status" value="1"/>
</dbReference>
<dbReference type="CDD" id="cd01949">
    <property type="entry name" value="GGDEF"/>
    <property type="match status" value="1"/>
</dbReference>
<feature type="domain" description="GGDEF" evidence="2">
    <location>
        <begin position="187"/>
        <end position="314"/>
    </location>
</feature>
<evidence type="ECO:0000259" key="2">
    <source>
        <dbReference type="PROSITE" id="PS50887"/>
    </source>
</evidence>
<dbReference type="PROSITE" id="PS50887">
    <property type="entry name" value="GGDEF"/>
    <property type="match status" value="1"/>
</dbReference>
<dbReference type="Pfam" id="PF00990">
    <property type="entry name" value="GGDEF"/>
    <property type="match status" value="1"/>
</dbReference>